<gene>
    <name evidence="1" type="ORF">PGCG_00058</name>
</gene>
<sequence length="360" mass="41279">MDDYNLSTITESKNEWCARLVNILTPCMIDGIKSVFSEAYKMCSENDEEEKYLMTFQNLLNNIPKWSSEIVRVEKERIESSSCCNYLEDLLTCVHITQLKALTSSRVGIKQKKIDIDIPNLYTFIHKTYINVARKVYVNVDLFEIDVMPLQTQKNNRDLENIVKECILNTIRDNIPVENILKTYLDETLETDVEVEETRELVADDELIQKQNKEAKERELEIAKKEVKDKLEKEQRQNLSSALKDATKEINTGGHTEEDLPVRDLPVAELKKITTPDSPVAVTKTISTELDTEPETEIDLDMDDLIEPEPEKLNFGSTETKGIQLDIKSLNVDDPDQLQLDNLDFGTGDIDADLEIMELK</sequence>
<name>A0AC59EWN1_9VIRU</name>
<evidence type="ECO:0000313" key="1">
    <source>
        <dbReference type="EMBL" id="AGM15370.1"/>
    </source>
</evidence>
<proteinExistence type="predicted"/>
<protein>
    <submittedName>
        <fullName evidence="1">Uncharacterized protein</fullName>
    </submittedName>
</protein>
<keyword evidence="2" id="KW-1185">Reference proteome</keyword>
<dbReference type="EMBL" id="KC662249">
    <property type="protein sequence ID" value="AGM15370.1"/>
    <property type="molecule type" value="Genomic_DNA"/>
</dbReference>
<evidence type="ECO:0000313" key="2">
    <source>
        <dbReference type="Proteomes" id="UP000204225"/>
    </source>
</evidence>
<reference evidence="1 2" key="1">
    <citation type="journal article" date="2013" name="Proc. Natl. Acad. Sci. U.S.A.">
        <title>Genome of Phaeocystis globosa virus PgV-16T highlights the common ancestry of the largest known DNA viruses infecting eukaryotes.</title>
        <authorList>
            <person name="Santini S."/>
            <person name="Jeudy S."/>
            <person name="Bartoli J."/>
            <person name="Poirot O."/>
            <person name="Lescot M."/>
            <person name="Abergel C."/>
            <person name="Barbe V."/>
            <person name="Wommack K.E."/>
            <person name="Noordeloos A.A."/>
            <person name="Brussaard C.P."/>
            <person name="Claverie J.M."/>
        </authorList>
    </citation>
    <scope>NUCLEOTIDE SEQUENCE [LARGE SCALE GENOMIC DNA]</scope>
    <source>
        <strain evidence="1 2">16T</strain>
    </source>
</reference>
<organism evidence="1 2">
    <name type="scientific">Phaeocystis globosa virus PgV-16T</name>
    <dbReference type="NCBI Taxonomy" id="3071227"/>
    <lineage>
        <taxon>Viruses</taxon>
        <taxon>Varidnaviria</taxon>
        <taxon>Bamfordvirae</taxon>
        <taxon>Nucleocytoviricota</taxon>
        <taxon>Megaviricetes</taxon>
        <taxon>Imitervirales</taxon>
        <taxon>Mesomimiviridae</taxon>
        <taxon>Tethysvirus</taxon>
        <taxon>Tethysvirus hollandense</taxon>
    </lineage>
</organism>
<accession>A0AC59EWN1</accession>
<dbReference type="Proteomes" id="UP000204225">
    <property type="component" value="Segment"/>
</dbReference>